<protein>
    <submittedName>
        <fullName evidence="1">Uncharacterized protein</fullName>
    </submittedName>
</protein>
<proteinExistence type="predicted"/>
<gene>
    <name evidence="1" type="ORF">OPT61_g10473</name>
</gene>
<evidence type="ECO:0000313" key="1">
    <source>
        <dbReference type="EMBL" id="KAJ8104954.1"/>
    </source>
</evidence>
<reference evidence="1" key="1">
    <citation type="submission" date="2022-11" db="EMBL/GenBank/DDBJ databases">
        <title>Genome Sequence of Boeremia exigua.</title>
        <authorList>
            <person name="Buettner E."/>
        </authorList>
    </citation>
    <scope>NUCLEOTIDE SEQUENCE</scope>
    <source>
        <strain evidence="1">CU02</strain>
    </source>
</reference>
<sequence>MPPRRIRPKKSAPNPPAKTRHSRKRPISNPTFTPRLTPINLILKPHLAVGVVERQTPAAMPLDVQHALEPVAKVHAVRLRLVRAEVAAYSVGAVVAD</sequence>
<evidence type="ECO:0000313" key="2">
    <source>
        <dbReference type="Proteomes" id="UP001153331"/>
    </source>
</evidence>
<keyword evidence="2" id="KW-1185">Reference proteome</keyword>
<dbReference type="Proteomes" id="UP001153331">
    <property type="component" value="Unassembled WGS sequence"/>
</dbReference>
<organism evidence="1 2">
    <name type="scientific">Boeremia exigua</name>
    <dbReference type="NCBI Taxonomy" id="749465"/>
    <lineage>
        <taxon>Eukaryota</taxon>
        <taxon>Fungi</taxon>
        <taxon>Dikarya</taxon>
        <taxon>Ascomycota</taxon>
        <taxon>Pezizomycotina</taxon>
        <taxon>Dothideomycetes</taxon>
        <taxon>Pleosporomycetidae</taxon>
        <taxon>Pleosporales</taxon>
        <taxon>Pleosporineae</taxon>
        <taxon>Didymellaceae</taxon>
        <taxon>Boeremia</taxon>
    </lineage>
</organism>
<accession>A0ACC2HQ82</accession>
<name>A0ACC2HQ82_9PLEO</name>
<comment type="caution">
    <text evidence="1">The sequence shown here is derived from an EMBL/GenBank/DDBJ whole genome shotgun (WGS) entry which is preliminary data.</text>
</comment>
<dbReference type="EMBL" id="JAPHNI010001721">
    <property type="protein sequence ID" value="KAJ8104954.1"/>
    <property type="molecule type" value="Genomic_DNA"/>
</dbReference>